<comment type="subcellular location">
    <subcellularLocation>
        <location evidence="1">Cell membrane</location>
        <topology evidence="1">Multi-pass membrane protein</topology>
    </subcellularLocation>
</comment>
<sequence length="303" mass="32243">MSVAVDQFDTEHLAIDLRTKRSWRSIKSHVMVSLMFLAFIVILIPLIAVIGTVVSKGAGIVFRDFPAWFPKGIPGRTRVVGPGMGPAIIGTLVITGAASLLAIPLGILGAVYLHEYGRQSKPAKVVRFLANVMTGVPSIVMGLFVYVVFTLRFGLSGVGGSLALACLMLPVVIRSTEEMLRLVPDDLREASYALGTRKGRTVLTIVLPSALPGVVSGCLLAVARAAGETAPLLFTIGLITKKANLNIFSGANTTLSAQIFRNAGEVLPGPQERGWGAAFTLVAIAFLFTIIARLVTSAYQKRR</sequence>
<feature type="domain" description="ABC transmembrane type-1" evidence="10">
    <location>
        <begin position="88"/>
        <end position="296"/>
    </location>
</feature>
<dbReference type="InterPro" id="IPR051408">
    <property type="entry name" value="Phosphate_transprt_permease"/>
</dbReference>
<keyword evidence="3" id="KW-0813">Transport</keyword>
<feature type="transmembrane region" description="Helical" evidence="9">
    <location>
        <begin position="30"/>
        <end position="54"/>
    </location>
</feature>
<keyword evidence="4" id="KW-1003">Cell membrane</keyword>
<dbReference type="GO" id="GO:0005886">
    <property type="term" value="C:plasma membrane"/>
    <property type="evidence" value="ECO:0007669"/>
    <property type="project" value="UniProtKB-SubCell"/>
</dbReference>
<accession>A0A6J7C9N6</accession>
<dbReference type="SUPFAM" id="SSF161098">
    <property type="entry name" value="MetI-like"/>
    <property type="match status" value="1"/>
</dbReference>
<evidence type="ECO:0000256" key="1">
    <source>
        <dbReference type="ARBA" id="ARBA00004651"/>
    </source>
</evidence>
<feature type="transmembrane region" description="Helical" evidence="9">
    <location>
        <begin position="275"/>
        <end position="295"/>
    </location>
</feature>
<keyword evidence="8 9" id="KW-0472">Membrane</keyword>
<feature type="transmembrane region" description="Helical" evidence="9">
    <location>
        <begin position="125"/>
        <end position="147"/>
    </location>
</feature>
<evidence type="ECO:0000256" key="9">
    <source>
        <dbReference type="SAM" id="Phobius"/>
    </source>
</evidence>
<dbReference type="InterPro" id="IPR035906">
    <property type="entry name" value="MetI-like_sf"/>
</dbReference>
<evidence type="ECO:0000256" key="7">
    <source>
        <dbReference type="ARBA" id="ARBA00022989"/>
    </source>
</evidence>
<evidence type="ECO:0000256" key="8">
    <source>
        <dbReference type="ARBA" id="ARBA00023136"/>
    </source>
</evidence>
<name>A0A6J7C9N6_9ZZZZ</name>
<evidence type="ECO:0000256" key="5">
    <source>
        <dbReference type="ARBA" id="ARBA00022592"/>
    </source>
</evidence>
<evidence type="ECO:0000256" key="2">
    <source>
        <dbReference type="ARBA" id="ARBA00007069"/>
    </source>
</evidence>
<dbReference type="PANTHER" id="PTHR42922">
    <property type="entry name" value="PHOSPHATE TRANSPORT SYSTEM PERMEASE PROTEIN PSTA"/>
    <property type="match status" value="1"/>
</dbReference>
<keyword evidence="6 9" id="KW-0812">Transmembrane</keyword>
<evidence type="ECO:0000313" key="11">
    <source>
        <dbReference type="EMBL" id="CAB4853528.1"/>
    </source>
</evidence>
<dbReference type="AlphaFoldDB" id="A0A6J7C9N6"/>
<feature type="transmembrane region" description="Helical" evidence="9">
    <location>
        <begin position="153"/>
        <end position="173"/>
    </location>
</feature>
<dbReference type="EMBL" id="CAFBIY010000274">
    <property type="protein sequence ID" value="CAB4853528.1"/>
    <property type="molecule type" value="Genomic_DNA"/>
</dbReference>
<keyword evidence="5" id="KW-0592">Phosphate transport</keyword>
<dbReference type="NCBIfam" id="TIGR00974">
    <property type="entry name" value="3a0107s02c"/>
    <property type="match status" value="1"/>
</dbReference>
<dbReference type="PROSITE" id="PS50928">
    <property type="entry name" value="ABC_TM1"/>
    <property type="match status" value="1"/>
</dbReference>
<feature type="transmembrane region" description="Helical" evidence="9">
    <location>
        <begin position="202"/>
        <end position="223"/>
    </location>
</feature>
<dbReference type="GO" id="GO:0035435">
    <property type="term" value="P:phosphate ion transmembrane transport"/>
    <property type="evidence" value="ECO:0007669"/>
    <property type="project" value="InterPro"/>
</dbReference>
<dbReference type="Pfam" id="PF00528">
    <property type="entry name" value="BPD_transp_1"/>
    <property type="match status" value="1"/>
</dbReference>
<dbReference type="InterPro" id="IPR000515">
    <property type="entry name" value="MetI-like"/>
</dbReference>
<evidence type="ECO:0000256" key="6">
    <source>
        <dbReference type="ARBA" id="ARBA00022692"/>
    </source>
</evidence>
<gene>
    <name evidence="11" type="ORF">UFOPK3267_03060</name>
</gene>
<dbReference type="PANTHER" id="PTHR42922:SF1">
    <property type="entry name" value="PHOSPHATE TRANSPORT SYSTEM PERMEASE PROTEIN PSTA"/>
    <property type="match status" value="1"/>
</dbReference>
<dbReference type="CDD" id="cd06261">
    <property type="entry name" value="TM_PBP2"/>
    <property type="match status" value="1"/>
</dbReference>
<feature type="transmembrane region" description="Helical" evidence="9">
    <location>
        <begin position="87"/>
        <end position="113"/>
    </location>
</feature>
<dbReference type="InterPro" id="IPR005672">
    <property type="entry name" value="Phosphate_PstA"/>
</dbReference>
<proteinExistence type="inferred from homology"/>
<evidence type="ECO:0000259" key="10">
    <source>
        <dbReference type="PROSITE" id="PS50928"/>
    </source>
</evidence>
<dbReference type="GO" id="GO:0005315">
    <property type="term" value="F:phosphate transmembrane transporter activity"/>
    <property type="evidence" value="ECO:0007669"/>
    <property type="project" value="InterPro"/>
</dbReference>
<keyword evidence="7 9" id="KW-1133">Transmembrane helix</keyword>
<organism evidence="11">
    <name type="scientific">freshwater metagenome</name>
    <dbReference type="NCBI Taxonomy" id="449393"/>
    <lineage>
        <taxon>unclassified sequences</taxon>
        <taxon>metagenomes</taxon>
        <taxon>ecological metagenomes</taxon>
    </lineage>
</organism>
<comment type="similarity">
    <text evidence="2">Belongs to the binding-protein-dependent transport system permease family. CysTW subfamily.</text>
</comment>
<evidence type="ECO:0000256" key="4">
    <source>
        <dbReference type="ARBA" id="ARBA00022475"/>
    </source>
</evidence>
<reference evidence="11" key="1">
    <citation type="submission" date="2020-05" db="EMBL/GenBank/DDBJ databases">
        <authorList>
            <person name="Chiriac C."/>
            <person name="Salcher M."/>
            <person name="Ghai R."/>
            <person name="Kavagutti S V."/>
        </authorList>
    </citation>
    <scope>NUCLEOTIDE SEQUENCE</scope>
</reference>
<protein>
    <submittedName>
        <fullName evidence="11">Unannotated protein</fullName>
    </submittedName>
</protein>
<dbReference type="Gene3D" id="1.10.3720.10">
    <property type="entry name" value="MetI-like"/>
    <property type="match status" value="1"/>
</dbReference>
<evidence type="ECO:0000256" key="3">
    <source>
        <dbReference type="ARBA" id="ARBA00022448"/>
    </source>
</evidence>